<keyword evidence="6 7" id="KW-0472">Membrane</keyword>
<evidence type="ECO:0000256" key="2">
    <source>
        <dbReference type="ARBA" id="ARBA00006279"/>
    </source>
</evidence>
<feature type="transmembrane region" description="Helical" evidence="7">
    <location>
        <begin position="141"/>
        <end position="160"/>
    </location>
</feature>
<dbReference type="SUPFAM" id="SSF103473">
    <property type="entry name" value="MFS general substrate transporter"/>
    <property type="match status" value="1"/>
</dbReference>
<sequence>MSLEQAEAGAGPLVLGLTSNEASFMHTDSCLSNGVLPSPTPLPSSSSPSNSTTRLFNASVFLPQPSLATLTPRLYISHFLSTWNSRLFEFGAVLFLAAVYPGTLLPLSLYALARGIAATLLSPSLGLVIDTYDRFRVVRASIIIQRLSVAVSCVGFYILYTIRSPPSELLAVHGLLRTRSNPFLHHPIQHAIFGAVTFLGCAEKLAATLNTVAVERDWVVALTHNDAQARTQLNRRMRQIDLFCKLLGPLVIALIDSVDTPAAIGVSCGMSLVSAGPEYVFIEQIYNCVPALQRLGPNSTEGEKTPDSASWNLRGARNAAWVALVQPLRTLPEYVRHPAFQPSFALALLYLTVLSLSGQMVAFLRATGFSSAQIGAARVVSSLFELSATVIAPRLAEAIGPVRAGIWALSWQTVWLGISLSCFFWRIGDQSSEILSGGVVGLVGGVMVSRVGLWGYDFAAQTIIQNEVDEFQRGSFSAMEASIQNLFELLAFATTAIFHRPEQFRIPTLTG</sequence>
<comment type="function">
    <text evidence="7">May be involved in iron transport and iron homeostasis.</text>
</comment>
<evidence type="ECO:0000256" key="7">
    <source>
        <dbReference type="RuleBase" id="RU365065"/>
    </source>
</evidence>
<accession>A0ABR3Z7J8</accession>
<dbReference type="InterPro" id="IPR009716">
    <property type="entry name" value="Ferroportin-1"/>
</dbReference>
<reference evidence="8 9" key="1">
    <citation type="journal article" date="2024" name="IMA Fungus">
        <title>IMA Genome - F19 : A genome assembly and annotation guide to empower mycologists, including annotated draft genome sequences of Ceratocystis pirilliformis, Diaporthe australafricana, Fusarium ophioides, Paecilomyces lecythidis, and Sporothrix stenoceras.</title>
        <authorList>
            <person name="Aylward J."/>
            <person name="Wilson A.M."/>
            <person name="Visagie C.M."/>
            <person name="Spraker J."/>
            <person name="Barnes I."/>
            <person name="Buitendag C."/>
            <person name="Ceriani C."/>
            <person name="Del Mar Angel L."/>
            <person name="du Plessis D."/>
            <person name="Fuchs T."/>
            <person name="Gasser K."/>
            <person name="Kramer D."/>
            <person name="Li W."/>
            <person name="Munsamy K."/>
            <person name="Piso A."/>
            <person name="Price J.L."/>
            <person name="Sonnekus B."/>
            <person name="Thomas C."/>
            <person name="van der Nest A."/>
            <person name="van Dijk A."/>
            <person name="van Heerden A."/>
            <person name="van Vuuren N."/>
            <person name="Yilmaz N."/>
            <person name="Duong T.A."/>
            <person name="van der Merwe N.A."/>
            <person name="Wingfield M.J."/>
            <person name="Wingfield B.D."/>
        </authorList>
    </citation>
    <scope>NUCLEOTIDE SEQUENCE [LARGE SCALE GENOMIC DNA]</scope>
    <source>
        <strain evidence="8 9">CMW 12675</strain>
    </source>
</reference>
<protein>
    <recommendedName>
        <fullName evidence="7">Solute carrier family 40 member</fullName>
    </recommendedName>
</protein>
<comment type="similarity">
    <text evidence="2 7">Belongs to the ferroportin (FP) (TC 2.A.100) family. SLC40A subfamily.</text>
</comment>
<evidence type="ECO:0000256" key="4">
    <source>
        <dbReference type="ARBA" id="ARBA00022692"/>
    </source>
</evidence>
<evidence type="ECO:0000256" key="5">
    <source>
        <dbReference type="ARBA" id="ARBA00022989"/>
    </source>
</evidence>
<comment type="caution">
    <text evidence="7">Lacks conserved residue(s) required for the propagation of feature annotation.</text>
</comment>
<dbReference type="EMBL" id="JAWDJO010000056">
    <property type="protein sequence ID" value="KAL1896635.1"/>
    <property type="molecule type" value="Genomic_DNA"/>
</dbReference>
<evidence type="ECO:0000256" key="1">
    <source>
        <dbReference type="ARBA" id="ARBA00004141"/>
    </source>
</evidence>
<keyword evidence="4 7" id="KW-0812">Transmembrane</keyword>
<feature type="transmembrane region" description="Helical" evidence="7">
    <location>
        <begin position="111"/>
        <end position="129"/>
    </location>
</feature>
<gene>
    <name evidence="8" type="ORF">Cpir12675_002731</name>
</gene>
<evidence type="ECO:0000313" key="8">
    <source>
        <dbReference type="EMBL" id="KAL1896635.1"/>
    </source>
</evidence>
<keyword evidence="5 7" id="KW-1133">Transmembrane helix</keyword>
<dbReference type="PANTHER" id="PTHR11660:SF57">
    <property type="entry name" value="SOLUTE CARRIER FAMILY 40 MEMBER"/>
    <property type="match status" value="1"/>
</dbReference>
<dbReference type="InterPro" id="IPR036259">
    <property type="entry name" value="MFS_trans_sf"/>
</dbReference>
<organism evidence="8 9">
    <name type="scientific">Ceratocystis pirilliformis</name>
    <dbReference type="NCBI Taxonomy" id="259994"/>
    <lineage>
        <taxon>Eukaryota</taxon>
        <taxon>Fungi</taxon>
        <taxon>Dikarya</taxon>
        <taxon>Ascomycota</taxon>
        <taxon>Pezizomycotina</taxon>
        <taxon>Sordariomycetes</taxon>
        <taxon>Hypocreomycetidae</taxon>
        <taxon>Microascales</taxon>
        <taxon>Ceratocystidaceae</taxon>
        <taxon>Ceratocystis</taxon>
    </lineage>
</organism>
<keyword evidence="7" id="KW-0406">Ion transport</keyword>
<feature type="transmembrane region" description="Helical" evidence="7">
    <location>
        <begin position="87"/>
        <end position="105"/>
    </location>
</feature>
<evidence type="ECO:0000256" key="3">
    <source>
        <dbReference type="ARBA" id="ARBA00022448"/>
    </source>
</evidence>
<evidence type="ECO:0000313" key="9">
    <source>
        <dbReference type="Proteomes" id="UP001583280"/>
    </source>
</evidence>
<dbReference type="Pfam" id="PF06963">
    <property type="entry name" value="FPN1"/>
    <property type="match status" value="1"/>
</dbReference>
<evidence type="ECO:0000256" key="6">
    <source>
        <dbReference type="ARBA" id="ARBA00023136"/>
    </source>
</evidence>
<comment type="caution">
    <text evidence="8">The sequence shown here is derived from an EMBL/GenBank/DDBJ whole genome shotgun (WGS) entry which is preliminary data.</text>
</comment>
<keyword evidence="9" id="KW-1185">Reference proteome</keyword>
<name>A0ABR3Z7J8_9PEZI</name>
<comment type="subcellular location">
    <subcellularLocation>
        <location evidence="1 7">Membrane</location>
        <topology evidence="1 7">Multi-pass membrane protein</topology>
    </subcellularLocation>
</comment>
<dbReference type="Proteomes" id="UP001583280">
    <property type="component" value="Unassembled WGS sequence"/>
</dbReference>
<dbReference type="PANTHER" id="PTHR11660">
    <property type="entry name" value="SOLUTE CARRIER FAMILY 40 MEMBER"/>
    <property type="match status" value="1"/>
</dbReference>
<proteinExistence type="inferred from homology"/>
<keyword evidence="3 7" id="KW-0813">Transport</keyword>